<reference evidence="3" key="2">
    <citation type="submission" date="2016-10" db="EMBL/GenBank/DDBJ databases">
        <authorList>
            <person name="Cai Z."/>
        </authorList>
    </citation>
    <scope>NUCLEOTIDE SEQUENCE [LARGE SCALE GENOMIC DNA]</scope>
    <source>
        <strain evidence="3">DSM 25227</strain>
    </source>
</reference>
<evidence type="ECO:0000313" key="4">
    <source>
        <dbReference type="Proteomes" id="UP000245839"/>
    </source>
</evidence>
<organism evidence="3 5">
    <name type="scientific">Jannaschia seohaensis</name>
    <dbReference type="NCBI Taxonomy" id="475081"/>
    <lineage>
        <taxon>Bacteria</taxon>
        <taxon>Pseudomonadati</taxon>
        <taxon>Pseudomonadota</taxon>
        <taxon>Alphaproteobacteria</taxon>
        <taxon>Rhodobacterales</taxon>
        <taxon>Roseobacteraceae</taxon>
        <taxon>Jannaschia</taxon>
    </lineage>
</organism>
<gene>
    <name evidence="2" type="ORF">BCF38_11336</name>
    <name evidence="3" type="ORF">SAMN05421539_11336</name>
</gene>
<evidence type="ECO:0000313" key="3">
    <source>
        <dbReference type="EMBL" id="SSA50318.1"/>
    </source>
</evidence>
<feature type="region of interest" description="Disordered" evidence="1">
    <location>
        <begin position="265"/>
        <end position="287"/>
    </location>
</feature>
<dbReference type="Proteomes" id="UP000251571">
    <property type="component" value="Unassembled WGS sequence"/>
</dbReference>
<evidence type="ECO:0000256" key="1">
    <source>
        <dbReference type="SAM" id="MobiDB-lite"/>
    </source>
</evidence>
<feature type="region of interest" description="Disordered" evidence="1">
    <location>
        <begin position="474"/>
        <end position="531"/>
    </location>
</feature>
<dbReference type="AlphaFoldDB" id="A0A2Y9B487"/>
<dbReference type="EMBL" id="QGDJ01000013">
    <property type="protein sequence ID" value="PWJ13805.1"/>
    <property type="molecule type" value="Genomic_DNA"/>
</dbReference>
<keyword evidence="4" id="KW-1185">Reference proteome</keyword>
<sequence>MRATPAAWLHNSTVVRSYPNWPKESRVRNPDKVFDEFKQHVVGNLLWLHDQVPAEIRSQSKRWYDGARRITDAWSERYGVPDHSIAGALAALSPQKDWYQNVSLAERVLDIMAFKSGEPWTDAMAETARRIYRKPDHKPLVDAVRGKSLTDIKDERAAIQATWVRVYDETYHDRAYRVVSAEGEFIGEPSGKVAWGSNTEIGKAIAVIRDPSYENVSRSMGERHKVRNFFNNILAPNSPHGDVTIDTHAVAAGLLRPLSGASAEVHHNFGSSPEKKKQPKGWIASKKSGVSGAEGTYGVYADAYREAAAQRGILAREMQSITWEAVRGLFPAKWKRAKNVAAADAIWNEFREGTISVEDARRKINDLAGGIADPSWYGPDSGGDAGVSDASYARDLPGTGVPGQSAIRVDGGARGGVAGAVPDQGLNESSVRFQRPALSRSPAGRAAAAQQTQTAHIPDRSLWEELAAANRSALDRMTGGGGALRDRLDRRRSQQWRRDRHEDWPALRRPQRPVPLQFSRRHLSSCDRDTE</sequence>
<dbReference type="RefSeq" id="WP_425452109.1">
    <property type="nucleotide sequence ID" value="NZ_UETC01000013.1"/>
</dbReference>
<evidence type="ECO:0000313" key="2">
    <source>
        <dbReference type="EMBL" id="PWJ13805.1"/>
    </source>
</evidence>
<feature type="compositionally biased region" description="Low complexity" evidence="1">
    <location>
        <begin position="446"/>
        <end position="455"/>
    </location>
</feature>
<dbReference type="EMBL" id="UETC01000013">
    <property type="protein sequence ID" value="SSA50318.1"/>
    <property type="molecule type" value="Genomic_DNA"/>
</dbReference>
<feature type="compositionally biased region" description="Basic and acidic residues" evidence="1">
    <location>
        <begin position="484"/>
        <end position="506"/>
    </location>
</feature>
<reference evidence="5" key="1">
    <citation type="submission" date="2016-10" db="EMBL/GenBank/DDBJ databases">
        <authorList>
            <person name="Varghese N."/>
            <person name="Submissions S."/>
        </authorList>
    </citation>
    <scope>NUCLEOTIDE SEQUENCE [LARGE SCALE GENOMIC DNA]</scope>
    <source>
        <strain evidence="5">DSM 25227</strain>
    </source>
</reference>
<dbReference type="Pfam" id="PF23802">
    <property type="entry name" value="DUF7178"/>
    <property type="match status" value="1"/>
</dbReference>
<reference evidence="2 4" key="3">
    <citation type="submission" date="2018-03" db="EMBL/GenBank/DDBJ databases">
        <title>Genomic Encyclopedia of Archaeal and Bacterial Type Strains, Phase II (KMG-II): from individual species to whole genera.</title>
        <authorList>
            <person name="Goeker M."/>
        </authorList>
    </citation>
    <scope>NUCLEOTIDE SEQUENCE [LARGE SCALE GENOMIC DNA]</scope>
    <source>
        <strain evidence="2 4">DSM 25227</strain>
    </source>
</reference>
<proteinExistence type="predicted"/>
<dbReference type="Proteomes" id="UP000245839">
    <property type="component" value="Unassembled WGS sequence"/>
</dbReference>
<feature type="region of interest" description="Disordered" evidence="1">
    <location>
        <begin position="388"/>
        <end position="458"/>
    </location>
</feature>
<name>A0A2Y9B487_9RHOB</name>
<evidence type="ECO:0000313" key="5">
    <source>
        <dbReference type="Proteomes" id="UP000251571"/>
    </source>
</evidence>
<protein>
    <submittedName>
        <fullName evidence="3">Uncharacterized protein</fullName>
    </submittedName>
</protein>
<accession>A0A2Y9B487</accession>
<dbReference type="InterPro" id="IPR055602">
    <property type="entry name" value="DUF7178"/>
</dbReference>